<gene>
    <name evidence="2" type="ORF">SAMN04489726_1656</name>
</gene>
<protein>
    <submittedName>
        <fullName evidence="2">2-polyprenyl-6-methoxyphenol hydroxylase</fullName>
    </submittedName>
</protein>
<dbReference type="AlphaFoldDB" id="A0A1G9T9Z3"/>
<dbReference type="InterPro" id="IPR036188">
    <property type="entry name" value="FAD/NAD-bd_sf"/>
</dbReference>
<dbReference type="GO" id="GO:0071949">
    <property type="term" value="F:FAD binding"/>
    <property type="evidence" value="ECO:0007669"/>
    <property type="project" value="InterPro"/>
</dbReference>
<feature type="domain" description="FAD-binding" evidence="1">
    <location>
        <begin position="5"/>
        <end position="314"/>
    </location>
</feature>
<dbReference type="eggNOG" id="COG0654">
    <property type="taxonomic scope" value="Bacteria"/>
</dbReference>
<dbReference type="SUPFAM" id="SSF51905">
    <property type="entry name" value="FAD/NAD(P)-binding domain"/>
    <property type="match status" value="1"/>
</dbReference>
<organism evidence="2 3">
    <name type="scientific">Allokutzneria albata</name>
    <name type="common">Kibdelosporangium albatum</name>
    <dbReference type="NCBI Taxonomy" id="211114"/>
    <lineage>
        <taxon>Bacteria</taxon>
        <taxon>Bacillati</taxon>
        <taxon>Actinomycetota</taxon>
        <taxon>Actinomycetes</taxon>
        <taxon>Pseudonocardiales</taxon>
        <taxon>Pseudonocardiaceae</taxon>
        <taxon>Allokutzneria</taxon>
    </lineage>
</organism>
<reference evidence="2 3" key="1">
    <citation type="submission" date="2016-10" db="EMBL/GenBank/DDBJ databases">
        <authorList>
            <person name="de Groot N.N."/>
        </authorList>
    </citation>
    <scope>NUCLEOTIDE SEQUENCE [LARGE SCALE GENOMIC DNA]</scope>
    <source>
        <strain evidence="2 3">DSM 44149</strain>
    </source>
</reference>
<dbReference type="EMBL" id="LT629701">
    <property type="protein sequence ID" value="SDM44444.1"/>
    <property type="molecule type" value="Genomic_DNA"/>
</dbReference>
<accession>A0A1G9T9Z3</accession>
<keyword evidence="3" id="KW-1185">Reference proteome</keyword>
<dbReference type="Gene3D" id="3.50.50.60">
    <property type="entry name" value="FAD/NAD(P)-binding domain"/>
    <property type="match status" value="1"/>
</dbReference>
<dbReference type="Proteomes" id="UP000183376">
    <property type="component" value="Chromosome I"/>
</dbReference>
<dbReference type="STRING" id="211114.SAMN04489726_1656"/>
<dbReference type="PRINTS" id="PR00420">
    <property type="entry name" value="RNGMNOXGNASE"/>
</dbReference>
<dbReference type="Pfam" id="PF01494">
    <property type="entry name" value="FAD_binding_3"/>
    <property type="match status" value="1"/>
</dbReference>
<proteinExistence type="predicted"/>
<dbReference type="InterPro" id="IPR002938">
    <property type="entry name" value="FAD-bd"/>
</dbReference>
<sequence length="393" mass="42495">MTNRSVLISGASVAGPALAYWLGRYGFEVTVVEIAPSLRGGGYAVDFRGPTHLGVLERMGVLDDLRAVQTGGSPMTFVDERDRTLLHLPGEFAGGDVEVLRSDLSRILYERSRDRAEYVFGVSIRALTETSDGVHVTFAGGTERVFDLVIGADGIHSGVRRLVFGPESEFVSFLGYYVACWELPNRFGVTSGSYAHNALGRMASFGVDHRDGTKAGAMVVFASAELDYDRHDLDQQKRLIAEAYQGMSWRVPELLDSLERAEELYFDSISRSDVPSWSKGRVALVGDAAAGATLGGMGTGAAVVAAYVLAGELSTSDGDYRSAFRRYENTLRAFAEGCQKGGNRTGKFLAPRTVFGLAARNRLLSTSALMRLMLKVGKEVSDRVDLADYPLAG</sequence>
<evidence type="ECO:0000259" key="1">
    <source>
        <dbReference type="Pfam" id="PF01494"/>
    </source>
</evidence>
<evidence type="ECO:0000313" key="3">
    <source>
        <dbReference type="Proteomes" id="UP000183376"/>
    </source>
</evidence>
<evidence type="ECO:0000313" key="2">
    <source>
        <dbReference type="EMBL" id="SDM44444.1"/>
    </source>
</evidence>
<dbReference type="Gene3D" id="3.30.9.10">
    <property type="entry name" value="D-Amino Acid Oxidase, subunit A, domain 2"/>
    <property type="match status" value="1"/>
</dbReference>
<dbReference type="PANTHER" id="PTHR46865:SF2">
    <property type="entry name" value="MONOOXYGENASE"/>
    <property type="match status" value="1"/>
</dbReference>
<dbReference type="OrthoDB" id="3356051at2"/>
<dbReference type="PANTHER" id="PTHR46865">
    <property type="entry name" value="OXIDOREDUCTASE-RELATED"/>
    <property type="match status" value="1"/>
</dbReference>
<dbReference type="InterPro" id="IPR051704">
    <property type="entry name" value="FAD_aromatic-hydroxylase"/>
</dbReference>
<name>A0A1G9T9Z3_ALLAB</name>
<dbReference type="RefSeq" id="WP_030433043.1">
    <property type="nucleotide sequence ID" value="NZ_JOEF01000035.1"/>
</dbReference>